<dbReference type="InterPro" id="IPR007201">
    <property type="entry name" value="Mei2-like_Rrm_C"/>
</dbReference>
<keyword evidence="1 2" id="KW-0694">RNA-binding</keyword>
<dbReference type="GO" id="GO:0003723">
    <property type="term" value="F:RNA binding"/>
    <property type="evidence" value="ECO:0007669"/>
    <property type="project" value="UniProtKB-UniRule"/>
</dbReference>
<dbReference type="Proteomes" id="UP000663760">
    <property type="component" value="Chromosome 10"/>
</dbReference>
<evidence type="ECO:0000313" key="5">
    <source>
        <dbReference type="Proteomes" id="UP000663760"/>
    </source>
</evidence>
<evidence type="ECO:0000256" key="1">
    <source>
        <dbReference type="ARBA" id="ARBA00022884"/>
    </source>
</evidence>
<dbReference type="InterPro" id="IPR035979">
    <property type="entry name" value="RBD_domain_sf"/>
</dbReference>
<dbReference type="PANTHER" id="PTHR23189">
    <property type="entry name" value="RNA RECOGNITION MOTIF-CONTAINING"/>
    <property type="match status" value="1"/>
</dbReference>
<evidence type="ECO:0000313" key="4">
    <source>
        <dbReference type="EMBL" id="CAA7403725.1"/>
    </source>
</evidence>
<evidence type="ECO:0000259" key="3">
    <source>
        <dbReference type="PROSITE" id="PS50102"/>
    </source>
</evidence>
<evidence type="ECO:0000256" key="2">
    <source>
        <dbReference type="PROSITE-ProRule" id="PRU00176"/>
    </source>
</evidence>
<sequence>MAPLNPHAPRYVPAVESPFAPAVAPLMFPVSYAFGFPYSYSLPQPFPEVFPLPPCCYYHGLSPQPQQSRLTHLSSICYYPGKDARLAHGCPGIGIELSGVPFSWPSSWIVPTAMPVLPSHQVALPLLHSPIAPADEGVLRPPIYSPQPEVILEVIPKIRHGSDKRLPPPRAICLRKRRVRIGPRWRTKMDSSGGRVRRGPKRSFSCRVGSFWLPKLRCLRKKCPDEDKSQENLQFRNGADADDGGDSRTTVMIKNLPNKMRKEALLTLLDSHCQKENGKVVHHDAVMNTRSQFDFFYLPMDFGTGSNLGYAFVNFTSAAGAWRFHRAFHQMKWSIMGSRKVCEVTYARIQGLTALMKHFRGSVFVCDNDELLPLYFVPHRDGVMQCEGHHVGRRVPPSRFGGP</sequence>
<dbReference type="Gene3D" id="3.30.70.330">
    <property type="match status" value="1"/>
</dbReference>
<feature type="domain" description="RRM" evidence="3">
    <location>
        <begin position="249"/>
        <end position="349"/>
    </location>
</feature>
<dbReference type="EMBL" id="LR746273">
    <property type="protein sequence ID" value="CAA7403725.1"/>
    <property type="molecule type" value="Genomic_DNA"/>
</dbReference>
<dbReference type="AlphaFoldDB" id="A0A7I8L3B6"/>
<dbReference type="PROSITE" id="PS50102">
    <property type="entry name" value="RRM"/>
    <property type="match status" value="1"/>
</dbReference>
<dbReference type="OrthoDB" id="417481at2759"/>
<proteinExistence type="predicted"/>
<protein>
    <recommendedName>
        <fullName evidence="3">RRM domain-containing protein</fullName>
    </recommendedName>
</protein>
<dbReference type="Pfam" id="PF04059">
    <property type="entry name" value="RRM_2"/>
    <property type="match status" value="1"/>
</dbReference>
<dbReference type="SUPFAM" id="SSF54928">
    <property type="entry name" value="RNA-binding domain, RBD"/>
    <property type="match status" value="1"/>
</dbReference>
<accession>A0A7I8L3B6</accession>
<reference evidence="4" key="1">
    <citation type="submission" date="2020-02" db="EMBL/GenBank/DDBJ databases">
        <authorList>
            <person name="Scholz U."/>
            <person name="Mascher M."/>
            <person name="Fiebig A."/>
        </authorList>
    </citation>
    <scope>NUCLEOTIDE SEQUENCE</scope>
</reference>
<dbReference type="InterPro" id="IPR012677">
    <property type="entry name" value="Nucleotide-bd_a/b_plait_sf"/>
</dbReference>
<keyword evidence="5" id="KW-1185">Reference proteome</keyword>
<dbReference type="InterPro" id="IPR000504">
    <property type="entry name" value="RRM_dom"/>
</dbReference>
<gene>
    <name evidence="4" type="ORF">SI8410_10014403</name>
</gene>
<organism evidence="4 5">
    <name type="scientific">Spirodela intermedia</name>
    <name type="common">Intermediate duckweed</name>
    <dbReference type="NCBI Taxonomy" id="51605"/>
    <lineage>
        <taxon>Eukaryota</taxon>
        <taxon>Viridiplantae</taxon>
        <taxon>Streptophyta</taxon>
        <taxon>Embryophyta</taxon>
        <taxon>Tracheophyta</taxon>
        <taxon>Spermatophyta</taxon>
        <taxon>Magnoliopsida</taxon>
        <taxon>Liliopsida</taxon>
        <taxon>Araceae</taxon>
        <taxon>Lemnoideae</taxon>
        <taxon>Spirodela</taxon>
    </lineage>
</organism>
<name>A0A7I8L3B6_SPIIN</name>